<evidence type="ECO:0000256" key="2">
    <source>
        <dbReference type="ARBA" id="ARBA00022840"/>
    </source>
</evidence>
<protein>
    <submittedName>
        <fullName evidence="7">Cell division protein FtsK</fullName>
    </submittedName>
</protein>
<keyword evidence="2 3" id="KW-0067">ATP-binding</keyword>
<feature type="region of interest" description="Disordered" evidence="4">
    <location>
        <begin position="1"/>
        <end position="55"/>
    </location>
</feature>
<name>A0A7C9NIH7_9ACTN</name>
<gene>
    <name evidence="7" type="ORF">GT755_19765</name>
</gene>
<reference evidence="7 8" key="1">
    <citation type="submission" date="2020-01" db="EMBL/GenBank/DDBJ databases">
        <title>Herbidospora sp. NEAU-GS84 nov., a novel actinomycete isolated from soil.</title>
        <authorList>
            <person name="Han L."/>
        </authorList>
    </citation>
    <scope>NUCLEOTIDE SEQUENCE [LARGE SCALE GENOMIC DNA]</scope>
    <source>
        <strain evidence="7 8">NEAU-GS84</strain>
    </source>
</reference>
<feature type="domain" description="FtsK" evidence="6">
    <location>
        <begin position="381"/>
        <end position="574"/>
    </location>
</feature>
<dbReference type="GO" id="GO:0005524">
    <property type="term" value="F:ATP binding"/>
    <property type="evidence" value="ECO:0007669"/>
    <property type="project" value="UniProtKB-UniRule"/>
</dbReference>
<dbReference type="PANTHER" id="PTHR22683">
    <property type="entry name" value="SPORULATION PROTEIN RELATED"/>
    <property type="match status" value="1"/>
</dbReference>
<keyword evidence="7" id="KW-0132">Cell division</keyword>
<dbReference type="InterPro" id="IPR050206">
    <property type="entry name" value="FtsK/SpoIIIE/SftA"/>
</dbReference>
<dbReference type="InterPro" id="IPR002543">
    <property type="entry name" value="FtsK_dom"/>
</dbReference>
<dbReference type="PANTHER" id="PTHR22683:SF47">
    <property type="entry name" value="FTSK DOMAIN-CONTAINING PROTEIN YDCQ"/>
    <property type="match status" value="1"/>
</dbReference>
<dbReference type="AlphaFoldDB" id="A0A7C9NIH7"/>
<accession>A0A7C9NIH7</accession>
<evidence type="ECO:0000256" key="1">
    <source>
        <dbReference type="ARBA" id="ARBA00022741"/>
    </source>
</evidence>
<dbReference type="GO" id="GO:0051301">
    <property type="term" value="P:cell division"/>
    <property type="evidence" value="ECO:0007669"/>
    <property type="project" value="UniProtKB-KW"/>
</dbReference>
<evidence type="ECO:0000256" key="5">
    <source>
        <dbReference type="SAM" id="Phobius"/>
    </source>
</evidence>
<feature type="transmembrane region" description="Helical" evidence="5">
    <location>
        <begin position="193"/>
        <end position="212"/>
    </location>
</feature>
<dbReference type="Proteomes" id="UP000479526">
    <property type="component" value="Unassembled WGS sequence"/>
</dbReference>
<dbReference type="RefSeq" id="WP_161481121.1">
    <property type="nucleotide sequence ID" value="NZ_WXEW01000005.1"/>
</dbReference>
<proteinExistence type="predicted"/>
<sequence>MRHDPPTPVEAPTPDPRSDRPDVLTGGAAVVPIESARAGRHPNGTPDRSNATTDGTAEVAAGDGTTAVLEGQVVFVDQPGHDLPDWRTDLEAKARTRQPIVPTWLRSRTEAVDTLRWVGWHYLHVSGYQLTRTPLYAGRMAVRAPRGFFRLVGGFIRWTFDLEGQPVRMATVQKADPEAYLKLSRQRDARVRLRVWVAGLTVLTLLILAVIVANQPTMVQWAALAAIVAVLGIIGKPADRPLIERAVVPSAVEKLTSDIVIRSLTVLGISGINSAMTKNPKDAIRFVAPITRDGPGWRADIDLPYGVTVADVMDKRDRMASALRRPLGCIWPEGDNTIHEGRLILWVGDKDLSKTVVKSPLVKAARHDVFKGIPFGSDPRGRAVTVPVIEHNVLMGSQPGQGKTASVRVLASGAALDPSVELWIHELKGTGDLDPHEQNCHRYVSGIEDEAIAYAADSLTLLRKEVMRRAAALKALPPDLCPDKKVTRQIADMRSLGLHPLVAIFDECQNLFAHPEYGDKAGDDAEFIIKLGRALGVVLILATQRPDKDSLPTGISANVSIRFCLRVAGQIENDMILGTSAYKNGIRATLFVPGPPKDGGDAGTGYLVGATSMPKVVKTAYLDTAATQKIADRAHALRSGAGMLTGHAAGQRPEQVTPTFDLLADILAVVPTAEAKVWNELVVDRLAELRPEIYGPWADLEGGAKTGQLTTALKPYGIKTMQVWGTPEGGGKGANRIGIARDDILNAVTHRDKKRATEAAS</sequence>
<dbReference type="SUPFAM" id="SSF52540">
    <property type="entry name" value="P-loop containing nucleoside triphosphate hydrolases"/>
    <property type="match status" value="1"/>
</dbReference>
<keyword evidence="8" id="KW-1185">Reference proteome</keyword>
<keyword evidence="5" id="KW-1133">Transmembrane helix</keyword>
<comment type="caution">
    <text evidence="7">The sequence shown here is derived from an EMBL/GenBank/DDBJ whole genome shotgun (WGS) entry which is preliminary data.</text>
</comment>
<feature type="binding site" evidence="3">
    <location>
        <begin position="397"/>
        <end position="404"/>
    </location>
    <ligand>
        <name>ATP</name>
        <dbReference type="ChEBI" id="CHEBI:30616"/>
    </ligand>
</feature>
<dbReference type="InterPro" id="IPR027417">
    <property type="entry name" value="P-loop_NTPase"/>
</dbReference>
<dbReference type="EMBL" id="WXEW01000005">
    <property type="protein sequence ID" value="NAS23918.1"/>
    <property type="molecule type" value="Genomic_DNA"/>
</dbReference>
<organism evidence="7 8">
    <name type="scientific">Herbidospora solisilvae</name>
    <dbReference type="NCBI Taxonomy" id="2696284"/>
    <lineage>
        <taxon>Bacteria</taxon>
        <taxon>Bacillati</taxon>
        <taxon>Actinomycetota</taxon>
        <taxon>Actinomycetes</taxon>
        <taxon>Streptosporangiales</taxon>
        <taxon>Streptosporangiaceae</taxon>
        <taxon>Herbidospora</taxon>
    </lineage>
</organism>
<dbReference type="Gene3D" id="3.40.50.300">
    <property type="entry name" value="P-loop containing nucleotide triphosphate hydrolases"/>
    <property type="match status" value="1"/>
</dbReference>
<evidence type="ECO:0000256" key="3">
    <source>
        <dbReference type="PROSITE-ProRule" id="PRU00289"/>
    </source>
</evidence>
<keyword evidence="1 3" id="KW-0547">Nucleotide-binding</keyword>
<dbReference type="PROSITE" id="PS50901">
    <property type="entry name" value="FTSK"/>
    <property type="match status" value="1"/>
</dbReference>
<evidence type="ECO:0000256" key="4">
    <source>
        <dbReference type="SAM" id="MobiDB-lite"/>
    </source>
</evidence>
<evidence type="ECO:0000259" key="6">
    <source>
        <dbReference type="PROSITE" id="PS50901"/>
    </source>
</evidence>
<dbReference type="GO" id="GO:0003677">
    <property type="term" value="F:DNA binding"/>
    <property type="evidence" value="ECO:0007669"/>
    <property type="project" value="InterPro"/>
</dbReference>
<evidence type="ECO:0000313" key="7">
    <source>
        <dbReference type="EMBL" id="NAS23918.1"/>
    </source>
</evidence>
<keyword evidence="5" id="KW-0472">Membrane</keyword>
<feature type="compositionally biased region" description="Pro residues" evidence="4">
    <location>
        <begin position="1"/>
        <end position="15"/>
    </location>
</feature>
<feature type="compositionally biased region" description="Polar residues" evidence="4">
    <location>
        <begin position="46"/>
        <end position="55"/>
    </location>
</feature>
<evidence type="ECO:0000313" key="8">
    <source>
        <dbReference type="Proteomes" id="UP000479526"/>
    </source>
</evidence>
<keyword evidence="7" id="KW-0131">Cell cycle</keyword>
<keyword evidence="5" id="KW-0812">Transmembrane</keyword>